<dbReference type="GO" id="GO:0016020">
    <property type="term" value="C:membrane"/>
    <property type="evidence" value="ECO:0007669"/>
    <property type="project" value="UniProtKB-SubCell"/>
</dbReference>
<keyword evidence="4" id="KW-0472">Membrane</keyword>
<organism evidence="9 10">
    <name type="scientific">Bartonella bacilliformis Ver097</name>
    <dbReference type="NCBI Taxonomy" id="1293911"/>
    <lineage>
        <taxon>Bacteria</taxon>
        <taxon>Pseudomonadati</taxon>
        <taxon>Pseudomonadota</taxon>
        <taxon>Alphaproteobacteria</taxon>
        <taxon>Hyphomicrobiales</taxon>
        <taxon>Bartonellaceae</taxon>
        <taxon>Bartonella</taxon>
    </lineage>
</organism>
<dbReference type="Pfam" id="PF07886">
    <property type="entry name" value="BA14K"/>
    <property type="match status" value="1"/>
</dbReference>
<reference evidence="9 10" key="1">
    <citation type="submission" date="2013-04" db="EMBL/GenBank/DDBJ databases">
        <title>The Genome Sequence of Bartonella bacilliformis Ver097.</title>
        <authorList>
            <consortium name="The Broad Institute Genomics Platform"/>
            <consortium name="The Broad Institute Genome Sequencing Center for Infectious Disease"/>
            <person name="Feldgarden M."/>
            <person name="Kirby J."/>
            <person name="Birtles R."/>
            <person name="Dasch G."/>
            <person name="Hendrix L."/>
            <person name="Koehler J."/>
            <person name="Walker B."/>
            <person name="Young S.K."/>
            <person name="Zeng Q."/>
            <person name="Gargeya S."/>
            <person name="Fitzgerald M."/>
            <person name="Haas B."/>
            <person name="Abouelleil A."/>
            <person name="Allen A.W."/>
            <person name="Alvarado L."/>
            <person name="Arachchi H.M."/>
            <person name="Berlin A.M."/>
            <person name="Chapman S.B."/>
            <person name="Gainer-Dewar J."/>
            <person name="Goldberg J."/>
            <person name="Griggs A."/>
            <person name="Gujja S."/>
            <person name="Hansen M."/>
            <person name="Howarth C."/>
            <person name="Imamovic A."/>
            <person name="Ireland A."/>
            <person name="Larimer J."/>
            <person name="McCowan C."/>
            <person name="Murphy C."/>
            <person name="Pearson M."/>
            <person name="Poon T.W."/>
            <person name="Priest M."/>
            <person name="Roberts A."/>
            <person name="Saif S."/>
            <person name="Shea T."/>
            <person name="Sisk P."/>
            <person name="Sykes S."/>
            <person name="Wortman J."/>
            <person name="Nusbaum C."/>
            <person name="Birren B."/>
        </authorList>
    </citation>
    <scope>NUCLEOTIDE SEQUENCE [LARGE SCALE GENOMIC DNA]</scope>
    <source>
        <strain evidence="9 10">Ver097</strain>
    </source>
</reference>
<dbReference type="HOGENOM" id="CLU_095224_0_0_5"/>
<evidence type="ECO:0000256" key="2">
    <source>
        <dbReference type="ARBA" id="ARBA00010270"/>
    </source>
</evidence>
<keyword evidence="8" id="KW-0732">Signal</keyword>
<dbReference type="InterPro" id="IPR012413">
    <property type="entry name" value="BA14K"/>
</dbReference>
<dbReference type="Proteomes" id="UP000031740">
    <property type="component" value="Unassembled WGS sequence"/>
</dbReference>
<dbReference type="PATRIC" id="fig|1293911.3.peg.1070"/>
<dbReference type="RefSeq" id="WP_041849749.1">
    <property type="nucleotide sequence ID" value="NZ_KL503805.1"/>
</dbReference>
<evidence type="ECO:0000256" key="6">
    <source>
        <dbReference type="ARBA" id="ARBA00025321"/>
    </source>
</evidence>
<evidence type="ECO:0000256" key="1">
    <source>
        <dbReference type="ARBA" id="ARBA00004167"/>
    </source>
</evidence>
<sequence>MKKLVKFAVLSAVSTIIISAPLTTAFAYEGYERIQKNITVHQSHQKHSTHHHHHYHQNSKTETRTRTREYHIHHNNNNSEDTLAASVLGLAAGALLGNILQKPTQPQVIYQPIPQNQVIYQAPPIKVYRPIQQEQVSQWLQYCSQKYRSFNPKTGTFRGHDGLDHFCYAPVND</sequence>
<feature type="chain" id="PRO_5001681975" description="Lectin-like protein BA14k" evidence="8">
    <location>
        <begin position="28"/>
        <end position="173"/>
    </location>
</feature>
<dbReference type="AlphaFoldDB" id="A0A072R221"/>
<evidence type="ECO:0000256" key="3">
    <source>
        <dbReference type="ARBA" id="ARBA00020552"/>
    </source>
</evidence>
<feature type="signal peptide" evidence="8">
    <location>
        <begin position="1"/>
        <end position="27"/>
    </location>
</feature>
<dbReference type="GO" id="GO:0030246">
    <property type="term" value="F:carbohydrate binding"/>
    <property type="evidence" value="ECO:0007669"/>
    <property type="project" value="UniProtKB-KW"/>
</dbReference>
<comment type="function">
    <text evidence="6">Has immunoglobulin-binding and hemagglutination properties, and can bind to mannose. Essential for virulence. May be involved in LPS biosynthesis or polysaccharide transport.</text>
</comment>
<evidence type="ECO:0000256" key="5">
    <source>
        <dbReference type="ARBA" id="ARBA00022734"/>
    </source>
</evidence>
<keyword evidence="5" id="KW-0430">Lectin</keyword>
<evidence type="ECO:0000256" key="4">
    <source>
        <dbReference type="ARBA" id="ARBA00022475"/>
    </source>
</evidence>
<comment type="subcellular location">
    <subcellularLocation>
        <location evidence="1">Membrane</location>
        <topology evidence="1">Single-pass membrane protein</topology>
    </subcellularLocation>
</comment>
<evidence type="ECO:0000313" key="10">
    <source>
        <dbReference type="Proteomes" id="UP000031740"/>
    </source>
</evidence>
<proteinExistence type="inferred from homology"/>
<keyword evidence="4" id="KW-1003">Cell membrane</keyword>
<protein>
    <recommendedName>
        <fullName evidence="3">Lectin-like protein BA14k</fullName>
    </recommendedName>
</protein>
<evidence type="ECO:0000256" key="8">
    <source>
        <dbReference type="SAM" id="SignalP"/>
    </source>
</evidence>
<gene>
    <name evidence="9" type="ORF">H710_01037</name>
</gene>
<evidence type="ECO:0000256" key="7">
    <source>
        <dbReference type="SAM" id="MobiDB-lite"/>
    </source>
</evidence>
<comment type="caution">
    <text evidence="9">The sequence shown here is derived from an EMBL/GenBank/DDBJ whole genome shotgun (WGS) entry which is preliminary data.</text>
</comment>
<dbReference type="STRING" id="1293911.H710_01037"/>
<accession>A0A072R221</accession>
<feature type="region of interest" description="Disordered" evidence="7">
    <location>
        <begin position="44"/>
        <end position="63"/>
    </location>
</feature>
<comment type="similarity">
    <text evidence="2">Belongs to the BA14k family.</text>
</comment>
<feature type="compositionally biased region" description="Basic residues" evidence="7">
    <location>
        <begin position="44"/>
        <end position="57"/>
    </location>
</feature>
<dbReference type="EMBL" id="ASIV01000006">
    <property type="protein sequence ID" value="KEG19257.1"/>
    <property type="molecule type" value="Genomic_DNA"/>
</dbReference>
<evidence type="ECO:0000313" key="9">
    <source>
        <dbReference type="EMBL" id="KEG19257.1"/>
    </source>
</evidence>
<name>A0A072R221_BARBA</name>